<keyword evidence="9 10" id="KW-0234">DNA repair</keyword>
<evidence type="ECO:0000256" key="5">
    <source>
        <dbReference type="ARBA" id="ARBA00022806"/>
    </source>
</evidence>
<dbReference type="Gene3D" id="1.10.10.160">
    <property type="match status" value="1"/>
</dbReference>
<keyword evidence="8 10" id="KW-0238">DNA-binding</keyword>
<evidence type="ECO:0000256" key="8">
    <source>
        <dbReference type="ARBA" id="ARBA00023125"/>
    </source>
</evidence>
<dbReference type="AlphaFoldDB" id="A0AAJ1U5K5"/>
<dbReference type="Proteomes" id="UP001239215">
    <property type="component" value="Unassembled WGS sequence"/>
</dbReference>
<dbReference type="RefSeq" id="WP_307203921.1">
    <property type="nucleotide sequence ID" value="NZ_JAUTAN010000001.1"/>
</dbReference>
<keyword evidence="1 10" id="KW-0540">Nuclease</keyword>
<dbReference type="HAMAP" id="MF_01486">
    <property type="entry name" value="RecC"/>
    <property type="match status" value="1"/>
</dbReference>
<feature type="domain" description="RecC C-terminal" evidence="12">
    <location>
        <begin position="830"/>
        <end position="1055"/>
    </location>
</feature>
<evidence type="ECO:0000256" key="6">
    <source>
        <dbReference type="ARBA" id="ARBA00022839"/>
    </source>
</evidence>
<evidence type="ECO:0000256" key="1">
    <source>
        <dbReference type="ARBA" id="ARBA00022722"/>
    </source>
</evidence>
<evidence type="ECO:0000313" key="13">
    <source>
        <dbReference type="EMBL" id="MDQ1106395.1"/>
    </source>
</evidence>
<proteinExistence type="inferred from homology"/>
<dbReference type="PIRSF" id="PIRSF000980">
    <property type="entry name" value="RecC"/>
    <property type="match status" value="1"/>
</dbReference>
<reference evidence="13" key="1">
    <citation type="submission" date="2023-07" db="EMBL/GenBank/DDBJ databases">
        <title>Functional and genomic diversity of the sorghum phyllosphere microbiome.</title>
        <authorList>
            <person name="Shade A."/>
        </authorList>
    </citation>
    <scope>NUCLEOTIDE SEQUENCE</scope>
    <source>
        <strain evidence="13">SORGH_AS_1067</strain>
    </source>
</reference>
<evidence type="ECO:0000259" key="12">
    <source>
        <dbReference type="Pfam" id="PF17946"/>
    </source>
</evidence>
<organism evidence="13 14">
    <name type="scientific">Nocardioides zeae</name>
    <dbReference type="NCBI Taxonomy" id="1457234"/>
    <lineage>
        <taxon>Bacteria</taxon>
        <taxon>Bacillati</taxon>
        <taxon>Actinomycetota</taxon>
        <taxon>Actinomycetes</taxon>
        <taxon>Propionibacteriales</taxon>
        <taxon>Nocardioidaceae</taxon>
        <taxon>Nocardioides</taxon>
    </lineage>
</organism>
<dbReference type="InterPro" id="IPR011335">
    <property type="entry name" value="Restrct_endonuc-II-like"/>
</dbReference>
<dbReference type="GO" id="GO:0000724">
    <property type="term" value="P:double-strand break repair via homologous recombination"/>
    <property type="evidence" value="ECO:0007669"/>
    <property type="project" value="UniProtKB-UniRule"/>
</dbReference>
<protein>
    <recommendedName>
        <fullName evidence="10">RecBCD enzyme subunit RecC</fullName>
    </recommendedName>
    <alternativeName>
        <fullName evidence="10">Exonuclease V subunit RecC</fullName>
        <shortName evidence="10">ExoV subunit RecC</shortName>
    </alternativeName>
    <alternativeName>
        <fullName evidence="10">Helicase/nuclease RecBCD subunit RecC</fullName>
    </alternativeName>
</protein>
<comment type="subunit">
    <text evidence="10">Heterotrimer of RecB, RecC and RecD. All subunits contribute to DNA-binding.</text>
</comment>
<dbReference type="GO" id="GO:0003678">
    <property type="term" value="F:DNA helicase activity"/>
    <property type="evidence" value="ECO:0007669"/>
    <property type="project" value="UniProtKB-UniRule"/>
</dbReference>
<feature type="region of interest" description="Disordered" evidence="11">
    <location>
        <begin position="996"/>
        <end position="1017"/>
    </location>
</feature>
<dbReference type="PANTHER" id="PTHR30591:SF1">
    <property type="entry name" value="RECBCD ENZYME SUBUNIT RECC"/>
    <property type="match status" value="1"/>
</dbReference>
<comment type="function">
    <text evidence="10">A helicase/nuclease that prepares dsDNA breaks (DSB) for recombinational DNA repair. Binds to DSBs and unwinds DNA via a highly rapid and processive ATP-dependent bidirectional helicase activity. Unwinds dsDNA until it encounters a Chi (crossover hotspot instigator) sequence from the 3' direction. Cuts ssDNA a few nucleotides 3' to the Chi site. The properties and activities of the enzyme are changed at Chi. The Chi-altered holoenzyme produces a long 3'-ssDNA overhang and facilitates RecA-binding to the ssDNA for homologous DNA recombination and repair. Holoenzyme degrades any linearized DNA that is unable to undergo homologous recombination. In the holoenzyme this subunit recognizes the wild-type Chi sequence, and when added to isolated RecB increases its ATP-dependent helicase processivity.</text>
</comment>
<comment type="miscellaneous">
    <text evidence="10">In the RecBCD complex, RecB has a slow 3'-5' helicase, an exonuclease activity and loads RecA onto ssDNA, RecD has a fast 5'-3' helicase activity, while RecC stimulates the ATPase and processivity of the RecB helicase and contributes to recognition of the Chi site.</text>
</comment>
<comment type="similarity">
    <text evidence="10">Belongs to the RecC family.</text>
</comment>
<dbReference type="Pfam" id="PF17946">
    <property type="entry name" value="RecC_C"/>
    <property type="match status" value="1"/>
</dbReference>
<dbReference type="GO" id="GO:0009338">
    <property type="term" value="C:exodeoxyribonuclease V complex"/>
    <property type="evidence" value="ECO:0007669"/>
    <property type="project" value="InterPro"/>
</dbReference>
<evidence type="ECO:0000313" key="14">
    <source>
        <dbReference type="Proteomes" id="UP001239215"/>
    </source>
</evidence>
<dbReference type="InterPro" id="IPR027417">
    <property type="entry name" value="P-loop_NTPase"/>
</dbReference>
<evidence type="ECO:0000256" key="7">
    <source>
        <dbReference type="ARBA" id="ARBA00022840"/>
    </source>
</evidence>
<evidence type="ECO:0000256" key="10">
    <source>
        <dbReference type="HAMAP-Rule" id="MF_01486"/>
    </source>
</evidence>
<dbReference type="EMBL" id="JAUTAN010000001">
    <property type="protein sequence ID" value="MDQ1106395.1"/>
    <property type="molecule type" value="Genomic_DNA"/>
</dbReference>
<dbReference type="InterPro" id="IPR041500">
    <property type="entry name" value="RecC_C"/>
</dbReference>
<keyword evidence="4 10" id="KW-0378">Hydrolase</keyword>
<sequence>MTLTVHRATSTGVLADALGDLLAHPVDDPFADELVVVPERGIERWLAQRLSHRLGAGPRGGDGVCAGVRFLRPHSLVTLLLDRDRDDPWEPSRLVWPVLAVIDAHLDEPWCAPLARHLGAALAPGEPAELGDLRRSRRWAVARRLAGLFGSYASQRPRLLAAWREGLLTDGAGAPLPDDLHWQAELWRRVLDEVDAPPPDVRHERTVAALRAGEVGELDLPGRLSLFGHTRLPAAEMELVAALGERRDVHLWLPVASTAVARALDAHAPVDTTAPVRADHDTDVLVHHPLLAALGRDARELGLRLAALPGVAVVTHDDHDEPEPGAPLLHLLQADVRADRIPGEHDRAARTRAVDTSVQVHACHGPARQVEVLREVLVGLLADDPSLEPRDVLVMCPDVETYAPLIEAGFGLAGALDEGEEPAAREGRHPAHRLRVRLADRALGSTNPLLALAERLVAMAGGRVTASDVLDLASLPVVRRRFRLADDDLTVLQRWVADAGVRWGIDAPHRAGFGLDGIAQNTWRAGLDRVLLGVAVSGDEPHWLAHALPLDDVGSGAIDLAGRVAELVDRLHVTLDALHGPAPAARWATVLADGVASLAAVAPADAWMQAELDRELRRLAPDDDGVAPPLMLPDVRALLARLWSGRPTRTSFRTGTLTVATLVPMRSVPHRVVCLLGLDDGVFPRAGIDDGDDVLARRPLLGERDPRAEDRQLLLDAVMAAGERLVVTYTGATEHTGGVRPPSVPVGELLTALRATAPVERPLVVRHPLQPFHPANLEPGAATGHGLVPPGAPPFSFDPTALAGARAVVRERVPRGPFVAAPLPREREPEVALDDLVRFVERPVREFLRTGLGVGNRFDADEVEDALPLELDALDRWGVGARLLADVLDGVHPELAREAERRRGQLPPRALGARTLASAERDVRALYVDTVELRAGDARTLDVDVDLGDGRRLVGTVGGVHGNRLVSVGFSGVRARHRIGAWVRLLALSAAHPDSSFTAHTVGRSGRSGPQRSLAGPLDHRALDHLRALVDLRDRGLAEPLPMPVRTACAVAEAMRRQRAGDDVELEVVARREWETSRDRAAVPGEHEDPEHALVYGDASGVEVLLGPPRDDELWVPSTEGPGFRTRIGQLAWRVWGPLVTGGERMGPL</sequence>
<dbReference type="Gene3D" id="3.40.50.10930">
    <property type="match status" value="1"/>
</dbReference>
<evidence type="ECO:0000256" key="3">
    <source>
        <dbReference type="ARBA" id="ARBA00022763"/>
    </source>
</evidence>
<dbReference type="NCBIfam" id="TIGR01450">
    <property type="entry name" value="recC"/>
    <property type="match status" value="1"/>
</dbReference>
<dbReference type="Gene3D" id="1.10.10.990">
    <property type="match status" value="1"/>
</dbReference>
<dbReference type="GO" id="GO:0003677">
    <property type="term" value="F:DNA binding"/>
    <property type="evidence" value="ECO:0007669"/>
    <property type="project" value="UniProtKB-UniRule"/>
</dbReference>
<dbReference type="InterPro" id="IPR006697">
    <property type="entry name" value="RecC"/>
</dbReference>
<accession>A0AAJ1U5K5</accession>
<dbReference type="Pfam" id="PF04257">
    <property type="entry name" value="Exonuc_V_gamma"/>
    <property type="match status" value="1"/>
</dbReference>
<keyword evidence="2 10" id="KW-0547">Nucleotide-binding</keyword>
<dbReference type="Gene3D" id="3.40.50.300">
    <property type="entry name" value="P-loop containing nucleotide triphosphate hydrolases"/>
    <property type="match status" value="2"/>
</dbReference>
<keyword evidence="3 10" id="KW-0227">DNA damage</keyword>
<dbReference type="GO" id="GO:0008854">
    <property type="term" value="F:exodeoxyribonuclease V activity"/>
    <property type="evidence" value="ECO:0007669"/>
    <property type="project" value="InterPro"/>
</dbReference>
<dbReference type="InterPro" id="IPR013986">
    <property type="entry name" value="DExx_box_DNA_helicase_dom_sf"/>
</dbReference>
<name>A0AAJ1U5K5_9ACTN</name>
<evidence type="ECO:0000256" key="11">
    <source>
        <dbReference type="SAM" id="MobiDB-lite"/>
    </source>
</evidence>
<dbReference type="SUPFAM" id="SSF52980">
    <property type="entry name" value="Restriction endonuclease-like"/>
    <property type="match status" value="1"/>
</dbReference>
<keyword evidence="6 10" id="KW-0269">Exonuclease</keyword>
<dbReference type="PANTHER" id="PTHR30591">
    <property type="entry name" value="RECBCD ENZYME SUBUNIT RECC"/>
    <property type="match status" value="1"/>
</dbReference>
<evidence type="ECO:0000256" key="9">
    <source>
        <dbReference type="ARBA" id="ARBA00023204"/>
    </source>
</evidence>
<keyword evidence="7 10" id="KW-0067">ATP-binding</keyword>
<gene>
    <name evidence="10" type="primary">recC</name>
    <name evidence="13" type="ORF">QE405_003679</name>
</gene>
<comment type="caution">
    <text evidence="13">The sequence shown here is derived from an EMBL/GenBank/DDBJ whole genome shotgun (WGS) entry which is preliminary data.</text>
</comment>
<evidence type="ECO:0000256" key="2">
    <source>
        <dbReference type="ARBA" id="ARBA00022741"/>
    </source>
</evidence>
<evidence type="ECO:0000256" key="4">
    <source>
        <dbReference type="ARBA" id="ARBA00022801"/>
    </source>
</evidence>
<dbReference type="SUPFAM" id="SSF52540">
    <property type="entry name" value="P-loop containing nucleoside triphosphate hydrolases"/>
    <property type="match status" value="2"/>
</dbReference>
<dbReference type="GO" id="GO:0005524">
    <property type="term" value="F:ATP binding"/>
    <property type="evidence" value="ECO:0007669"/>
    <property type="project" value="UniProtKB-UniRule"/>
</dbReference>
<keyword evidence="5 10" id="KW-0347">Helicase</keyword>